<dbReference type="EC" id="2.7.7.7" evidence="1"/>
<sequence>MTSRRDWQLQQLGITQWSLRRPGALQGEIAISLPEHIRLVMVAETPPSLTEPLIGDILRALAVTPDQVLQLTPERVAMLPQDSRCNSWRLGTEASLPLAAPRCPPPLLMNSRPARRLAGRSGNKSAHMNTISTLSTADLTKAWHIEKRAHAFRGANRLWPVTRGSAIATISCR</sequence>
<keyword evidence="1" id="KW-0808">Transferase</keyword>
<dbReference type="GO" id="GO:0003887">
    <property type="term" value="F:DNA-directed DNA polymerase activity"/>
    <property type="evidence" value="ECO:0007669"/>
    <property type="project" value="UniProtKB-EC"/>
</dbReference>
<dbReference type="Proteomes" id="UP000251088">
    <property type="component" value="Unassembled WGS sequence"/>
</dbReference>
<dbReference type="InterPro" id="IPR004615">
    <property type="entry name" value="DNA_pol_III_psi"/>
</dbReference>
<dbReference type="GO" id="GO:0008408">
    <property type="term" value="F:3'-5' exonuclease activity"/>
    <property type="evidence" value="ECO:0007669"/>
    <property type="project" value="InterPro"/>
</dbReference>
<evidence type="ECO:0000313" key="2">
    <source>
        <dbReference type="Proteomes" id="UP000251088"/>
    </source>
</evidence>
<dbReference type="InterPro" id="IPR036654">
    <property type="entry name" value="DNA_pol_III_psi_sf"/>
</dbReference>
<dbReference type="AlphaFoldDB" id="A0A2X3EST4"/>
<evidence type="ECO:0000313" key="1">
    <source>
        <dbReference type="EMBL" id="SQC39431.1"/>
    </source>
</evidence>
<dbReference type="Pfam" id="PF03603">
    <property type="entry name" value="DNA_III_psi"/>
    <property type="match status" value="1"/>
</dbReference>
<proteinExistence type="predicted"/>
<reference evidence="1 2" key="1">
    <citation type="submission" date="2018-06" db="EMBL/GenBank/DDBJ databases">
        <authorList>
            <consortium name="Pathogen Informatics"/>
            <person name="Doyle S."/>
        </authorList>
    </citation>
    <scope>NUCLEOTIDE SEQUENCE [LARGE SCALE GENOMIC DNA]</scope>
    <source>
        <strain evidence="1 2">NCTC9128</strain>
    </source>
</reference>
<dbReference type="EMBL" id="UAWN01000014">
    <property type="protein sequence ID" value="SQC39431.1"/>
    <property type="molecule type" value="Genomic_DNA"/>
</dbReference>
<accession>A0A2X3EST4</accession>
<dbReference type="SUPFAM" id="SSF102220">
    <property type="entry name" value="DNA polymerase III psi subunit"/>
    <property type="match status" value="1"/>
</dbReference>
<dbReference type="GO" id="GO:0006260">
    <property type="term" value="P:DNA replication"/>
    <property type="evidence" value="ECO:0007669"/>
    <property type="project" value="InterPro"/>
</dbReference>
<protein>
    <submittedName>
        <fullName evidence="1">DNA polymerase III psi subunit</fullName>
        <ecNumber evidence="1">2.7.7.7</ecNumber>
    </submittedName>
</protein>
<organism evidence="1 2">
    <name type="scientific">Klebsiella pneumoniae</name>
    <dbReference type="NCBI Taxonomy" id="573"/>
    <lineage>
        <taxon>Bacteria</taxon>
        <taxon>Pseudomonadati</taxon>
        <taxon>Pseudomonadota</taxon>
        <taxon>Gammaproteobacteria</taxon>
        <taxon>Enterobacterales</taxon>
        <taxon>Enterobacteriaceae</taxon>
        <taxon>Klebsiella/Raoultella group</taxon>
        <taxon>Klebsiella</taxon>
        <taxon>Klebsiella pneumoniae complex</taxon>
    </lineage>
</organism>
<keyword evidence="1" id="KW-0548">Nucleotidyltransferase</keyword>
<gene>
    <name evidence="1" type="primary">holD</name>
    <name evidence="1" type="ORF">NCTC9128_05566</name>
</gene>
<dbReference type="Gene3D" id="3.40.50.10220">
    <property type="entry name" value="DNA polymerase III, psi subunit"/>
    <property type="match status" value="1"/>
</dbReference>
<name>A0A2X3EST4_KLEPN</name>